<dbReference type="RefSeq" id="XP_021845510.2">
    <property type="nucleotide sequence ID" value="XM_021989818.2"/>
</dbReference>
<keyword evidence="2 4" id="KW-1015">Disulfide bond</keyword>
<feature type="disulfide bond" evidence="4 5">
    <location>
        <begin position="37"/>
        <end position="51"/>
    </location>
</feature>
<dbReference type="PANTHER" id="PTHR22595:SF194">
    <property type="entry name" value="CHITINASE FAMILY PROTEIN"/>
    <property type="match status" value="1"/>
</dbReference>
<dbReference type="InterPro" id="IPR001002">
    <property type="entry name" value="Chitin-bd_1"/>
</dbReference>
<organism evidence="9 10">
    <name type="scientific">Spinacia oleracea</name>
    <name type="common">Spinach</name>
    <dbReference type="NCBI Taxonomy" id="3562"/>
    <lineage>
        <taxon>Eukaryota</taxon>
        <taxon>Viridiplantae</taxon>
        <taxon>Streptophyta</taxon>
        <taxon>Embryophyta</taxon>
        <taxon>Tracheophyta</taxon>
        <taxon>Spermatophyta</taxon>
        <taxon>Magnoliopsida</taxon>
        <taxon>eudicotyledons</taxon>
        <taxon>Gunneridae</taxon>
        <taxon>Pentapetalae</taxon>
        <taxon>Caryophyllales</taxon>
        <taxon>Chenopodiaceae</taxon>
        <taxon>Chenopodioideae</taxon>
        <taxon>Anserineae</taxon>
        <taxon>Spinacia</taxon>
    </lineage>
</organism>
<dbReference type="InterPro" id="IPR000726">
    <property type="entry name" value="Glyco_hydro_19_cat"/>
</dbReference>
<evidence type="ECO:0000256" key="2">
    <source>
        <dbReference type="ARBA" id="ARBA00023157"/>
    </source>
</evidence>
<feature type="signal peptide" evidence="7">
    <location>
        <begin position="1"/>
        <end position="27"/>
    </location>
</feature>
<dbReference type="InterPro" id="IPR023346">
    <property type="entry name" value="Lysozyme-like_dom_sf"/>
</dbReference>
<feature type="region of interest" description="Disordered" evidence="6">
    <location>
        <begin position="62"/>
        <end position="81"/>
    </location>
</feature>
<feature type="chain" id="PRO_5047236702" evidence="7">
    <location>
        <begin position="28"/>
        <end position="286"/>
    </location>
</feature>
<evidence type="ECO:0000256" key="5">
    <source>
        <dbReference type="PROSITE-ProRule" id="PRU00261"/>
    </source>
</evidence>
<dbReference type="Gene3D" id="3.30.60.10">
    <property type="entry name" value="Endochitinase-like"/>
    <property type="match status" value="1"/>
</dbReference>
<dbReference type="SMART" id="SM00270">
    <property type="entry name" value="ChtBD1"/>
    <property type="match status" value="1"/>
</dbReference>
<feature type="compositionally biased region" description="Low complexity" evidence="6">
    <location>
        <begin position="62"/>
        <end position="74"/>
    </location>
</feature>
<dbReference type="CDD" id="cd00035">
    <property type="entry name" value="ChtBD1"/>
    <property type="match status" value="1"/>
</dbReference>
<dbReference type="Pfam" id="PF00182">
    <property type="entry name" value="Glyco_hydro_19"/>
    <property type="match status" value="2"/>
</dbReference>
<sequence length="286" mass="30494">MAFLLKNTLCLALIITTFSLLQTSLFAQNCGCSPDMCCSNFGFCGNGDPYCGPGNCQSGPCQSTPTPSTPTTPSTGGGGGSSVSDIVTQAFFDGIIGQADASCPGKNFYTRASFLNAVGAFPQFATSGSSDDNKKEMAAFFAHVSHETTNFCHIEEKDGNLQDTYCDTDNEAQYPCTAGKQYYGRGPLQLSWNYNYGAAGIAIGFDGLNNPEMVATDVDTSFKSAMWFWMTNVHSVMNQGFGATTKAINGALECNGQNQDQANDRIQFYQKYCADFGVAPGDNLSC</sequence>
<keyword evidence="7" id="KW-0732">Signal</keyword>
<dbReference type="GeneID" id="110785389"/>
<dbReference type="GO" id="GO:0006032">
    <property type="term" value="P:chitin catabolic process"/>
    <property type="evidence" value="ECO:0007669"/>
    <property type="project" value="InterPro"/>
</dbReference>
<dbReference type="SUPFAM" id="SSF57016">
    <property type="entry name" value="Plant lectins/antimicrobial peptides"/>
    <property type="match status" value="1"/>
</dbReference>
<reference evidence="10" key="2">
    <citation type="submission" date="2025-08" db="UniProtKB">
        <authorList>
            <consortium name="RefSeq"/>
        </authorList>
    </citation>
    <scope>IDENTIFICATION</scope>
    <source>
        <tissue evidence="10">Leaf</tissue>
    </source>
</reference>
<proteinExistence type="predicted"/>
<accession>A0A9R0IB81</accession>
<reference evidence="9" key="1">
    <citation type="journal article" date="2021" name="Nat. Commun.">
        <title>Genomic analyses provide insights into spinach domestication and the genetic basis of agronomic traits.</title>
        <authorList>
            <person name="Cai X."/>
            <person name="Sun X."/>
            <person name="Xu C."/>
            <person name="Sun H."/>
            <person name="Wang X."/>
            <person name="Ge C."/>
            <person name="Zhang Z."/>
            <person name="Wang Q."/>
            <person name="Fei Z."/>
            <person name="Jiao C."/>
            <person name="Wang Q."/>
        </authorList>
    </citation>
    <scope>NUCLEOTIDE SEQUENCE [LARGE SCALE GENOMIC DNA]</scope>
    <source>
        <strain evidence="9">cv. Varoflay</strain>
    </source>
</reference>
<evidence type="ECO:0000313" key="9">
    <source>
        <dbReference type="Proteomes" id="UP000813463"/>
    </source>
</evidence>
<evidence type="ECO:0000256" key="4">
    <source>
        <dbReference type="PIRSR" id="PIRSR001060-2"/>
    </source>
</evidence>
<name>A0A9R0IB81_SPIOL</name>
<evidence type="ECO:0000256" key="3">
    <source>
        <dbReference type="PIRSR" id="PIRSR001060-1"/>
    </source>
</evidence>
<keyword evidence="9" id="KW-1185">Reference proteome</keyword>
<feature type="disulfide bond" evidence="4">
    <location>
        <begin position="254"/>
        <end position="286"/>
    </location>
</feature>
<dbReference type="Gene3D" id="3.30.20.10">
    <property type="entry name" value="Endochitinase, domain 2"/>
    <property type="match status" value="1"/>
</dbReference>
<feature type="disulfide bond" evidence="4">
    <location>
        <begin position="103"/>
        <end position="152"/>
    </location>
</feature>
<dbReference type="PROSITE" id="PS00773">
    <property type="entry name" value="CHITINASE_19_1"/>
    <property type="match status" value="1"/>
</dbReference>
<evidence type="ECO:0000313" key="10">
    <source>
        <dbReference type="RefSeq" id="XP_021845510.2"/>
    </source>
</evidence>
<dbReference type="CDD" id="cd00325">
    <property type="entry name" value="chitinase_GH19"/>
    <property type="match status" value="1"/>
</dbReference>
<dbReference type="KEGG" id="soe:110785389"/>
<dbReference type="Proteomes" id="UP000813463">
    <property type="component" value="Chromosome 3"/>
</dbReference>
<evidence type="ECO:0000256" key="1">
    <source>
        <dbReference type="ARBA" id="ARBA00022669"/>
    </source>
</evidence>
<evidence type="ECO:0000256" key="7">
    <source>
        <dbReference type="SAM" id="SignalP"/>
    </source>
</evidence>
<dbReference type="GO" id="GO:0016998">
    <property type="term" value="P:cell wall macromolecule catabolic process"/>
    <property type="evidence" value="ECO:0007669"/>
    <property type="project" value="InterPro"/>
</dbReference>
<gene>
    <name evidence="10" type="primary">LOC110785389</name>
</gene>
<feature type="disulfide bond" evidence="4">
    <location>
        <begin position="166"/>
        <end position="176"/>
    </location>
</feature>
<dbReference type="PANTHER" id="PTHR22595">
    <property type="entry name" value="CHITINASE-RELATED"/>
    <property type="match status" value="1"/>
</dbReference>
<dbReference type="PROSITE" id="PS00026">
    <property type="entry name" value="CHIT_BIND_I_1"/>
    <property type="match status" value="1"/>
</dbReference>
<dbReference type="PROSITE" id="PS50941">
    <property type="entry name" value="CHIT_BIND_I_2"/>
    <property type="match status" value="1"/>
</dbReference>
<protein>
    <submittedName>
        <fullName evidence="10">Acidic endochitinase SP2</fullName>
    </submittedName>
</protein>
<keyword evidence="1 5" id="KW-0147">Chitin-binding</keyword>
<dbReference type="SUPFAM" id="SSF53955">
    <property type="entry name" value="Lysozyme-like"/>
    <property type="match status" value="1"/>
</dbReference>
<dbReference type="AlphaFoldDB" id="A0A9R0IB81"/>
<dbReference type="PIRSF" id="PIRSF001060">
    <property type="entry name" value="Endochitinase"/>
    <property type="match status" value="1"/>
</dbReference>
<dbReference type="GO" id="GO:0004568">
    <property type="term" value="F:chitinase activity"/>
    <property type="evidence" value="ECO:0000318"/>
    <property type="project" value="GO_Central"/>
</dbReference>
<feature type="domain" description="Chitin-binding type-1" evidence="8">
    <location>
        <begin position="27"/>
        <end position="63"/>
    </location>
</feature>
<dbReference type="GO" id="GO:0005975">
    <property type="term" value="P:carbohydrate metabolic process"/>
    <property type="evidence" value="ECO:0007669"/>
    <property type="project" value="InterPro"/>
</dbReference>
<dbReference type="InterPro" id="IPR036861">
    <property type="entry name" value="Endochitinase-like_sf"/>
</dbReference>
<dbReference type="InterPro" id="IPR018371">
    <property type="entry name" value="Chitin-binding_1_CS"/>
</dbReference>
<dbReference type="GO" id="GO:0008061">
    <property type="term" value="F:chitin binding"/>
    <property type="evidence" value="ECO:0007669"/>
    <property type="project" value="UniProtKB-UniRule"/>
</dbReference>
<evidence type="ECO:0000259" key="8">
    <source>
        <dbReference type="PROSITE" id="PS50941"/>
    </source>
</evidence>
<feature type="disulfide bond" evidence="4 5">
    <location>
        <begin position="32"/>
        <end position="44"/>
    </location>
</feature>
<dbReference type="Gene3D" id="1.10.530.10">
    <property type="match status" value="1"/>
</dbReference>
<comment type="caution">
    <text evidence="5">Lacks conserved residue(s) required for the propagation of feature annotation.</text>
</comment>
<feature type="active site" description="Proton donor" evidence="3">
    <location>
        <position position="147"/>
    </location>
</feature>
<evidence type="ECO:0000256" key="6">
    <source>
        <dbReference type="SAM" id="MobiDB-lite"/>
    </source>
</evidence>
<dbReference type="InterPro" id="IPR016283">
    <property type="entry name" value="Glyco_hydro_19"/>
</dbReference>